<evidence type="ECO:0000313" key="8">
    <source>
        <dbReference type="Proteomes" id="UP001327560"/>
    </source>
</evidence>
<evidence type="ECO:0000256" key="3">
    <source>
        <dbReference type="ARBA" id="ARBA00022989"/>
    </source>
</evidence>
<keyword evidence="5" id="KW-0175">Coiled coil</keyword>
<dbReference type="InterPro" id="IPR007656">
    <property type="entry name" value="GTD-bd"/>
</dbReference>
<dbReference type="EMBL" id="CP136893">
    <property type="protein sequence ID" value="WOL03106.1"/>
    <property type="molecule type" value="Genomic_DNA"/>
</dbReference>
<sequence length="477" mass="53469">MDSEEPPTALPGERRGSAERALGTCASACHSCCSTCVPSSSWRRSLKRKLGTRDTEVCTGNEAGAGIARVEIETEVAALREALVSYQQSVKELQTELEEERSAAASSATEAMAMILRLQREKAEAVMEVRQFKRLAEGKMAHNQLEIAALEDLLFNRDQTVQALFCEVQAYRHRLLSYGLGIDGDAVPTERQIPGTATATCSIPQFDLLPCDYPPLRCASDDSANYDKYPSRATPPEHLRNLDERIFQLERMPSGSFYGILDKRVIVGQSPPRHLSRHLSFSYGSYGSGLEFNKREQFQKTTDCGRRDDASDRVCTVDGVNESSKDYLSTPKELHNQTDVVGKPRELQNMMDAIGGVEEAEIKKLYMKLQALDADRESMRQTLLSFDTDKAQMVLLKEIAEQMCKEGAPAKIVKKPHSGKRFSFISIIKSAFSFFWRKEPTRVRYTFGLSPSNVGLLLLLDKSIYSRHRWLLTRTQG</sequence>
<comment type="subcellular location">
    <subcellularLocation>
        <location evidence="1">Membrane</location>
    </subcellularLocation>
</comment>
<evidence type="ECO:0000313" key="7">
    <source>
        <dbReference type="EMBL" id="WOL03106.1"/>
    </source>
</evidence>
<dbReference type="AlphaFoldDB" id="A0AAQ3QB78"/>
<proteinExistence type="predicted"/>
<accession>A0AAQ3QB78</accession>
<evidence type="ECO:0000259" key="6">
    <source>
        <dbReference type="PROSITE" id="PS51775"/>
    </source>
</evidence>
<gene>
    <name evidence="7" type="ORF">Cni_G11826</name>
</gene>
<evidence type="ECO:0000256" key="2">
    <source>
        <dbReference type="ARBA" id="ARBA00022692"/>
    </source>
</evidence>
<feature type="coiled-coil region" evidence="5">
    <location>
        <begin position="69"/>
        <end position="135"/>
    </location>
</feature>
<organism evidence="7 8">
    <name type="scientific">Canna indica</name>
    <name type="common">Indian-shot</name>
    <dbReference type="NCBI Taxonomy" id="4628"/>
    <lineage>
        <taxon>Eukaryota</taxon>
        <taxon>Viridiplantae</taxon>
        <taxon>Streptophyta</taxon>
        <taxon>Embryophyta</taxon>
        <taxon>Tracheophyta</taxon>
        <taxon>Spermatophyta</taxon>
        <taxon>Magnoliopsida</taxon>
        <taxon>Liliopsida</taxon>
        <taxon>Zingiberales</taxon>
        <taxon>Cannaceae</taxon>
        <taxon>Canna</taxon>
    </lineage>
</organism>
<keyword evidence="3" id="KW-1133">Transmembrane helix</keyword>
<feature type="domain" description="GTD-binding" evidence="6">
    <location>
        <begin position="74"/>
        <end position="172"/>
    </location>
</feature>
<dbReference type="PROSITE" id="PS51775">
    <property type="entry name" value="GTD_BINDING"/>
    <property type="match status" value="1"/>
</dbReference>
<reference evidence="7 8" key="1">
    <citation type="submission" date="2023-10" db="EMBL/GenBank/DDBJ databases">
        <title>Chromosome-scale genome assembly provides insights into flower coloration mechanisms of Canna indica.</title>
        <authorList>
            <person name="Li C."/>
        </authorList>
    </citation>
    <scope>NUCLEOTIDE SEQUENCE [LARGE SCALE GENOMIC DNA]</scope>
    <source>
        <tissue evidence="7">Flower</tissue>
    </source>
</reference>
<dbReference type="PANTHER" id="PTHR31422">
    <property type="entry name" value="BNAANNG28530D PROTEIN"/>
    <property type="match status" value="1"/>
</dbReference>
<protein>
    <submittedName>
        <fullName evidence="7">Myosin-binding protein 7-like</fullName>
    </submittedName>
</protein>
<dbReference type="Proteomes" id="UP001327560">
    <property type="component" value="Chromosome 4"/>
</dbReference>
<dbReference type="GO" id="GO:0016020">
    <property type="term" value="C:membrane"/>
    <property type="evidence" value="ECO:0007669"/>
    <property type="project" value="UniProtKB-SubCell"/>
</dbReference>
<keyword evidence="8" id="KW-1185">Reference proteome</keyword>
<dbReference type="PANTHER" id="PTHR31422:SF0">
    <property type="entry name" value="MYOSIN-BINDING PROTEIN 7"/>
    <property type="match status" value="1"/>
</dbReference>
<evidence type="ECO:0000256" key="1">
    <source>
        <dbReference type="ARBA" id="ARBA00004370"/>
    </source>
</evidence>
<dbReference type="Pfam" id="PF04576">
    <property type="entry name" value="Zein-binding"/>
    <property type="match status" value="1"/>
</dbReference>
<evidence type="ECO:0000256" key="5">
    <source>
        <dbReference type="SAM" id="Coils"/>
    </source>
</evidence>
<keyword evidence="4" id="KW-0472">Membrane</keyword>
<keyword evidence="2" id="KW-0812">Transmembrane</keyword>
<evidence type="ECO:0000256" key="4">
    <source>
        <dbReference type="ARBA" id="ARBA00023136"/>
    </source>
</evidence>
<dbReference type="GO" id="GO:0080115">
    <property type="term" value="F:myosin XI tail binding"/>
    <property type="evidence" value="ECO:0007669"/>
    <property type="project" value="UniProtKB-ARBA"/>
</dbReference>
<name>A0AAQ3QB78_9LILI</name>